<feature type="chain" id="PRO_5006615653" evidence="1">
    <location>
        <begin position="28"/>
        <end position="266"/>
    </location>
</feature>
<proteinExistence type="predicted"/>
<keyword evidence="3" id="KW-1185">Reference proteome</keyword>
<dbReference type="EMBL" id="AP014946">
    <property type="protein sequence ID" value="BAT60006.1"/>
    <property type="molecule type" value="Genomic_DNA"/>
</dbReference>
<name>A0A0S3PVM4_9BRAD</name>
<feature type="signal peptide" evidence="1">
    <location>
        <begin position="1"/>
        <end position="27"/>
    </location>
</feature>
<evidence type="ECO:0000256" key="1">
    <source>
        <dbReference type="SAM" id="SignalP"/>
    </source>
</evidence>
<keyword evidence="1" id="KW-0732">Signal</keyword>
<organism evidence="2 3">
    <name type="scientific">Variibacter gotjawalensis</name>
    <dbReference type="NCBI Taxonomy" id="1333996"/>
    <lineage>
        <taxon>Bacteria</taxon>
        <taxon>Pseudomonadati</taxon>
        <taxon>Pseudomonadota</taxon>
        <taxon>Alphaproteobacteria</taxon>
        <taxon>Hyphomicrobiales</taxon>
        <taxon>Nitrobacteraceae</taxon>
        <taxon>Variibacter</taxon>
    </lineage>
</organism>
<dbReference type="RefSeq" id="WP_096355859.1">
    <property type="nucleotide sequence ID" value="NZ_AP014946.1"/>
</dbReference>
<dbReference type="AlphaFoldDB" id="A0A0S3PVM4"/>
<evidence type="ECO:0000313" key="2">
    <source>
        <dbReference type="EMBL" id="BAT60006.1"/>
    </source>
</evidence>
<protein>
    <submittedName>
        <fullName evidence="2">Uncharacterized protein</fullName>
    </submittedName>
</protein>
<accession>A0A0S3PVM4</accession>
<gene>
    <name evidence="2" type="ORF">GJW-30_1_02541</name>
</gene>
<evidence type="ECO:0000313" key="3">
    <source>
        <dbReference type="Proteomes" id="UP000236884"/>
    </source>
</evidence>
<dbReference type="Proteomes" id="UP000236884">
    <property type="component" value="Chromosome"/>
</dbReference>
<dbReference type="KEGG" id="vgo:GJW-30_1_02541"/>
<sequence length="266" mass="29157">MIETLSARVSRALLIAAALFAADHAWADVPQVRVTATKKNFHATDRVGVEIDTRAFRDGSNYRLIVVPAGSPDPIPNANEFALASTSVRGGLVRLTLPPGPPGASEIRLYYIPLDSSRFAVAGRAAVEIGPRTPNATLAHDLTNEAKALGPVRFEAKYRDQPFNMEGQFLRVETRTAGPTWEAIIARTYKGPRDYMAMYIGHLGTEKRADGPIEVLCLMDAENKKNIDRAAQLNPGDPVLLHGHATHWGRVYESQVVIFDRCVFAK</sequence>
<reference evidence="2 3" key="1">
    <citation type="submission" date="2015-08" db="EMBL/GenBank/DDBJ databases">
        <title>Investigation of the bacterial diversity of lava forest soil.</title>
        <authorList>
            <person name="Lee J.S."/>
        </authorList>
    </citation>
    <scope>NUCLEOTIDE SEQUENCE [LARGE SCALE GENOMIC DNA]</scope>
    <source>
        <strain evidence="2 3">GJW-30</strain>
    </source>
</reference>